<keyword evidence="7 8" id="KW-0408">Iron</keyword>
<dbReference type="Proteomes" id="UP000289323">
    <property type="component" value="Unassembled WGS sequence"/>
</dbReference>
<evidence type="ECO:0000313" key="9">
    <source>
        <dbReference type="EMBL" id="SPQ23138.1"/>
    </source>
</evidence>
<dbReference type="AlphaFoldDB" id="A0A3S4AUB0"/>
<evidence type="ECO:0000256" key="7">
    <source>
        <dbReference type="ARBA" id="ARBA00023004"/>
    </source>
</evidence>
<dbReference type="PRINTS" id="PR00463">
    <property type="entry name" value="EP450I"/>
</dbReference>
<evidence type="ECO:0000256" key="5">
    <source>
        <dbReference type="ARBA" id="ARBA00022857"/>
    </source>
</evidence>
<gene>
    <name evidence="9" type="ORF">TT172_LOCUS5557</name>
</gene>
<dbReference type="Gene3D" id="3.40.50.720">
    <property type="entry name" value="NAD(P)-binding Rossmann-like Domain"/>
    <property type="match status" value="1"/>
</dbReference>
<comment type="similarity">
    <text evidence="2">Belongs to the cytochrome P450 family.</text>
</comment>
<dbReference type="GO" id="GO:0016705">
    <property type="term" value="F:oxidoreductase activity, acting on paired donors, with incorporation or reduction of molecular oxygen"/>
    <property type="evidence" value="ECO:0007669"/>
    <property type="project" value="InterPro"/>
</dbReference>
<evidence type="ECO:0000256" key="6">
    <source>
        <dbReference type="ARBA" id="ARBA00023002"/>
    </source>
</evidence>
<dbReference type="Gene3D" id="1.10.630.10">
    <property type="entry name" value="Cytochrome P450"/>
    <property type="match status" value="1"/>
</dbReference>
<accession>A0A3S4AUB0</accession>
<keyword evidence="5" id="KW-0521">NADP</keyword>
<sequence length="706" mass="77704">MGESHRKTALITGCSEGGLGFALAKAFADAGYHVFATARDPRKAASLTSYSAQIEVLQLDVTSAESVAACAAETRKRVSGRGLDVLVNNAGVGFVLPLLDTPISEGRKLYEVNVWGMLAATQAFAPLLLDAKGVVLNISSLAGAVRLAWQGVYNSSKAAMTFLSETLRIELEPLGVRVVTAMVGEVATDFYANGTARNAFALPADSHYKSVEAIIGKQSAGELQKNNESADVVARNLVRDWSLCAIIFDPLRSVPGPFLLRFTNLPVRLRLLKGTKAHYVHALHAKPREVDVSDPAGAREIHGARSGFLKDPNFYFVAKGMESLRSVFSAIDPAFHAQRRRLLGPCFAEANMVNLEPTVLERARLAVVKMGEDLRVHGNTDVLKWWTLFAMDVISELCFGQSFHMLEVGKKTQYATDIAEMGAMLPLRGAFPWVISMAKYLPPRLFPFFHNVAMSRQRVVAYSKARMREYLQLVEHNPSAVKRTLFAHLVKGGTTGMGLSEEDVTVESQSYITAGTDTTAVTLTYLIYAVSRDEKVRKKLLEELRGLPDDFTDRHVRDLPYLNCVIEETLRVWGATQGAMPRIAPAQGTTLLGYRIPGGTVVSTQNYSIHKDPEAFPNPLVFDPSRWENPTKEAKAALMPFGIGPRNCLGLNLAKMELRLCSAMFFRAFPSAKLSYRAGMTDEEMQPEINFLLMPKGHRCLIEVEE</sequence>
<evidence type="ECO:0000256" key="3">
    <source>
        <dbReference type="ARBA" id="ARBA00022617"/>
    </source>
</evidence>
<dbReference type="InterPro" id="IPR050121">
    <property type="entry name" value="Cytochrome_P450_monoxygenase"/>
</dbReference>
<dbReference type="InterPro" id="IPR036396">
    <property type="entry name" value="Cyt_P450_sf"/>
</dbReference>
<protein>
    <submittedName>
        <fullName evidence="9">0b84f5a3-0887-4ea6-90b4-72a336c9ad92</fullName>
    </submittedName>
</protein>
<organism evidence="9 10">
    <name type="scientific">Thermothielavioides terrestris</name>
    <dbReference type="NCBI Taxonomy" id="2587410"/>
    <lineage>
        <taxon>Eukaryota</taxon>
        <taxon>Fungi</taxon>
        <taxon>Dikarya</taxon>
        <taxon>Ascomycota</taxon>
        <taxon>Pezizomycotina</taxon>
        <taxon>Sordariomycetes</taxon>
        <taxon>Sordariomycetidae</taxon>
        <taxon>Sordariales</taxon>
        <taxon>Chaetomiaceae</taxon>
        <taxon>Thermothielavioides</taxon>
    </lineage>
</organism>
<dbReference type="Pfam" id="PF00067">
    <property type="entry name" value="p450"/>
    <property type="match status" value="1"/>
</dbReference>
<evidence type="ECO:0000256" key="1">
    <source>
        <dbReference type="ARBA" id="ARBA00001971"/>
    </source>
</evidence>
<dbReference type="InterPro" id="IPR020904">
    <property type="entry name" value="Sc_DH/Rdtase_CS"/>
</dbReference>
<proteinExistence type="inferred from homology"/>
<dbReference type="SUPFAM" id="SSF51735">
    <property type="entry name" value="NAD(P)-binding Rossmann-fold domains"/>
    <property type="match status" value="1"/>
</dbReference>
<dbReference type="PROSITE" id="PS00086">
    <property type="entry name" value="CYTOCHROME_P450"/>
    <property type="match status" value="1"/>
</dbReference>
<dbReference type="InterPro" id="IPR017972">
    <property type="entry name" value="Cyt_P450_CS"/>
</dbReference>
<dbReference type="InterPro" id="IPR002401">
    <property type="entry name" value="Cyt_P450_E_grp-I"/>
</dbReference>
<evidence type="ECO:0000313" key="10">
    <source>
        <dbReference type="Proteomes" id="UP000289323"/>
    </source>
</evidence>
<dbReference type="CDD" id="cd05374">
    <property type="entry name" value="17beta-HSD-like_SDR_c"/>
    <property type="match status" value="1"/>
</dbReference>
<dbReference type="GO" id="GO:0004497">
    <property type="term" value="F:monooxygenase activity"/>
    <property type="evidence" value="ECO:0007669"/>
    <property type="project" value="InterPro"/>
</dbReference>
<dbReference type="CDD" id="cd11059">
    <property type="entry name" value="CYP_fungal"/>
    <property type="match status" value="1"/>
</dbReference>
<evidence type="ECO:0000256" key="8">
    <source>
        <dbReference type="PIRSR" id="PIRSR602401-1"/>
    </source>
</evidence>
<evidence type="ECO:0000256" key="2">
    <source>
        <dbReference type="ARBA" id="ARBA00010617"/>
    </source>
</evidence>
<keyword evidence="6" id="KW-0560">Oxidoreductase</keyword>
<reference evidence="9 10" key="1">
    <citation type="submission" date="2018-04" db="EMBL/GenBank/DDBJ databases">
        <authorList>
            <person name="Huttner S."/>
            <person name="Dainat J."/>
        </authorList>
    </citation>
    <scope>NUCLEOTIDE SEQUENCE [LARGE SCALE GENOMIC DNA]</scope>
</reference>
<dbReference type="GO" id="GO:0005506">
    <property type="term" value="F:iron ion binding"/>
    <property type="evidence" value="ECO:0007669"/>
    <property type="project" value="InterPro"/>
</dbReference>
<name>A0A3S4AUB0_9PEZI</name>
<evidence type="ECO:0000256" key="4">
    <source>
        <dbReference type="ARBA" id="ARBA00022723"/>
    </source>
</evidence>
<keyword evidence="3 8" id="KW-0349">Heme</keyword>
<dbReference type="PANTHER" id="PTHR24305:SF96">
    <property type="entry name" value="CYTOCHROME P450 MONOOXYGENASE STCB-RELATED"/>
    <property type="match status" value="1"/>
</dbReference>
<dbReference type="PRINTS" id="PR00385">
    <property type="entry name" value="P450"/>
</dbReference>
<dbReference type="PANTHER" id="PTHR24305">
    <property type="entry name" value="CYTOCHROME P450"/>
    <property type="match status" value="1"/>
</dbReference>
<dbReference type="InterPro" id="IPR002347">
    <property type="entry name" value="SDR_fam"/>
</dbReference>
<feature type="binding site" description="axial binding residue" evidence="8">
    <location>
        <position position="648"/>
    </location>
    <ligand>
        <name>heme</name>
        <dbReference type="ChEBI" id="CHEBI:30413"/>
    </ligand>
    <ligandPart>
        <name>Fe</name>
        <dbReference type="ChEBI" id="CHEBI:18248"/>
    </ligandPart>
</feature>
<dbReference type="InterPro" id="IPR001128">
    <property type="entry name" value="Cyt_P450"/>
</dbReference>
<comment type="cofactor">
    <cofactor evidence="1 8">
        <name>heme</name>
        <dbReference type="ChEBI" id="CHEBI:30413"/>
    </cofactor>
</comment>
<dbReference type="GO" id="GO:0020037">
    <property type="term" value="F:heme binding"/>
    <property type="evidence" value="ECO:0007669"/>
    <property type="project" value="InterPro"/>
</dbReference>
<dbReference type="SUPFAM" id="SSF48264">
    <property type="entry name" value="Cytochrome P450"/>
    <property type="match status" value="1"/>
</dbReference>
<dbReference type="InterPro" id="IPR036291">
    <property type="entry name" value="NAD(P)-bd_dom_sf"/>
</dbReference>
<dbReference type="PROSITE" id="PS00061">
    <property type="entry name" value="ADH_SHORT"/>
    <property type="match status" value="1"/>
</dbReference>
<dbReference type="Pfam" id="PF00106">
    <property type="entry name" value="adh_short"/>
    <property type="match status" value="1"/>
</dbReference>
<dbReference type="EMBL" id="OUUZ01000009">
    <property type="protein sequence ID" value="SPQ23138.1"/>
    <property type="molecule type" value="Genomic_DNA"/>
</dbReference>
<keyword evidence="4 8" id="KW-0479">Metal-binding</keyword>